<keyword evidence="3" id="KW-0813">Transport</keyword>
<sequence>MYLFSDRLYRKDEIVLDDSKKQVVFTTIDNEIILKWLTGHNFPESFIEDIQNEDQSIAYEENEKFKLIILKYFIQDEEDELLYHDENVVIVMTGNTFLFLSRDTKIIKNITNRLYKRYKQNDSLEYITYTVIDIMVDHTMWIIDRIDDRLEEIEDRIFAENLNEQDVQKSLYFARRTLNRIAKLSVQSNDTVNKIYNHFSSEKRRKLQYEFIDLKEHLSFSINESKTYLDRTGYLQTLLMGFLSNRMNQAMQRLAAISLIFLPITFIAGIYGMNFKFMPELEWKYGYFAVWILNLTIAWFIFRWLKKRKWI</sequence>
<proteinExistence type="inferred from homology"/>
<dbReference type="GO" id="GO:0005886">
    <property type="term" value="C:plasma membrane"/>
    <property type="evidence" value="ECO:0007669"/>
    <property type="project" value="UniProtKB-SubCell"/>
</dbReference>
<comment type="similarity">
    <text evidence="2">Belongs to the CorA metal ion transporter (MIT) (TC 1.A.35) family.</text>
</comment>
<dbReference type="SUPFAM" id="SSF143865">
    <property type="entry name" value="CorA soluble domain-like"/>
    <property type="match status" value="1"/>
</dbReference>
<gene>
    <name evidence="13" type="ORF">MNB_SV-10-1358</name>
</gene>
<dbReference type="SUPFAM" id="SSF144083">
    <property type="entry name" value="Magnesium transport protein CorA, transmembrane region"/>
    <property type="match status" value="1"/>
</dbReference>
<evidence type="ECO:0000313" key="13">
    <source>
        <dbReference type="EMBL" id="SFV64427.1"/>
    </source>
</evidence>
<dbReference type="InterPro" id="IPR045863">
    <property type="entry name" value="CorA_TM1_TM2"/>
</dbReference>
<organism evidence="13">
    <name type="scientific">hydrothermal vent metagenome</name>
    <dbReference type="NCBI Taxonomy" id="652676"/>
    <lineage>
        <taxon>unclassified sequences</taxon>
        <taxon>metagenomes</taxon>
        <taxon>ecological metagenomes</taxon>
    </lineage>
</organism>
<dbReference type="Gene3D" id="1.20.58.340">
    <property type="entry name" value="Magnesium transport protein CorA, transmembrane region"/>
    <property type="match status" value="2"/>
</dbReference>
<dbReference type="InterPro" id="IPR045861">
    <property type="entry name" value="CorA_cytoplasmic_dom"/>
</dbReference>
<keyword evidence="9 12" id="KW-0472">Membrane</keyword>
<accession>A0A1W1CFC4</accession>
<evidence type="ECO:0000256" key="4">
    <source>
        <dbReference type="ARBA" id="ARBA00022475"/>
    </source>
</evidence>
<evidence type="ECO:0000256" key="8">
    <source>
        <dbReference type="ARBA" id="ARBA00023065"/>
    </source>
</evidence>
<reference evidence="13" key="1">
    <citation type="submission" date="2016-10" db="EMBL/GenBank/DDBJ databases">
        <authorList>
            <person name="de Groot N.N."/>
        </authorList>
    </citation>
    <scope>NUCLEOTIDE SEQUENCE</scope>
</reference>
<protein>
    <submittedName>
        <fullName evidence="13">Magnesium and cobalt transport protein CorA</fullName>
    </submittedName>
</protein>
<evidence type="ECO:0000256" key="5">
    <source>
        <dbReference type="ARBA" id="ARBA00022692"/>
    </source>
</evidence>
<dbReference type="GO" id="GO:0050897">
    <property type="term" value="F:cobalt ion binding"/>
    <property type="evidence" value="ECO:0007669"/>
    <property type="project" value="TreeGrafter"/>
</dbReference>
<dbReference type="AlphaFoldDB" id="A0A1W1CFC4"/>
<dbReference type="PANTHER" id="PTHR46494">
    <property type="entry name" value="CORA FAMILY METAL ION TRANSPORTER (EUROFUNG)"/>
    <property type="match status" value="1"/>
</dbReference>
<dbReference type="GO" id="GO:0015095">
    <property type="term" value="F:magnesium ion transmembrane transporter activity"/>
    <property type="evidence" value="ECO:0007669"/>
    <property type="project" value="TreeGrafter"/>
</dbReference>
<name>A0A1W1CFC4_9ZZZZ</name>
<dbReference type="EMBL" id="FPHL01000036">
    <property type="protein sequence ID" value="SFV64427.1"/>
    <property type="molecule type" value="Genomic_DNA"/>
</dbReference>
<keyword evidence="4" id="KW-1003">Cell membrane</keyword>
<keyword evidence="6" id="KW-0460">Magnesium</keyword>
<dbReference type="InterPro" id="IPR002523">
    <property type="entry name" value="MgTranspt_CorA/ZnTranspt_ZntB"/>
</dbReference>
<evidence type="ECO:0000256" key="11">
    <source>
        <dbReference type="ARBA" id="ARBA00045497"/>
    </source>
</evidence>
<comment type="catalytic activity">
    <reaction evidence="10">
        <text>Mg(2+)(in) = Mg(2+)(out)</text>
        <dbReference type="Rhea" id="RHEA:29827"/>
        <dbReference type="ChEBI" id="CHEBI:18420"/>
    </reaction>
</comment>
<keyword evidence="8" id="KW-0406">Ion transport</keyword>
<dbReference type="PANTHER" id="PTHR46494:SF1">
    <property type="entry name" value="CORA FAMILY METAL ION TRANSPORTER (EUROFUNG)"/>
    <property type="match status" value="1"/>
</dbReference>
<evidence type="ECO:0000256" key="2">
    <source>
        <dbReference type="ARBA" id="ARBA00009765"/>
    </source>
</evidence>
<dbReference type="Pfam" id="PF01544">
    <property type="entry name" value="CorA"/>
    <property type="match status" value="1"/>
</dbReference>
<evidence type="ECO:0000256" key="7">
    <source>
        <dbReference type="ARBA" id="ARBA00022989"/>
    </source>
</evidence>
<evidence type="ECO:0000256" key="10">
    <source>
        <dbReference type="ARBA" id="ARBA00034269"/>
    </source>
</evidence>
<dbReference type="Gene3D" id="3.30.460.20">
    <property type="entry name" value="CorA soluble domain-like"/>
    <property type="match status" value="1"/>
</dbReference>
<evidence type="ECO:0000256" key="1">
    <source>
        <dbReference type="ARBA" id="ARBA00004651"/>
    </source>
</evidence>
<evidence type="ECO:0000256" key="6">
    <source>
        <dbReference type="ARBA" id="ARBA00022842"/>
    </source>
</evidence>
<dbReference type="GO" id="GO:0015087">
    <property type="term" value="F:cobalt ion transmembrane transporter activity"/>
    <property type="evidence" value="ECO:0007669"/>
    <property type="project" value="TreeGrafter"/>
</dbReference>
<dbReference type="GO" id="GO:0000287">
    <property type="term" value="F:magnesium ion binding"/>
    <property type="evidence" value="ECO:0007669"/>
    <property type="project" value="TreeGrafter"/>
</dbReference>
<evidence type="ECO:0000256" key="9">
    <source>
        <dbReference type="ARBA" id="ARBA00023136"/>
    </source>
</evidence>
<comment type="subcellular location">
    <subcellularLocation>
        <location evidence="1">Cell membrane</location>
        <topology evidence="1">Multi-pass membrane protein</topology>
    </subcellularLocation>
</comment>
<comment type="function">
    <text evidence="11">Mediates influx of magnesium ions. Alternates between open and closed states. Activated by low cytoplasmic Mg(2+) levels. Inactive when cytoplasmic Mg(2+) levels are high.</text>
</comment>
<dbReference type="FunFam" id="1.20.58.340:FF:000004">
    <property type="entry name" value="Magnesium transport protein CorA"/>
    <property type="match status" value="1"/>
</dbReference>
<evidence type="ECO:0000256" key="12">
    <source>
        <dbReference type="SAM" id="Phobius"/>
    </source>
</evidence>
<feature type="transmembrane region" description="Helical" evidence="12">
    <location>
        <begin position="285"/>
        <end position="305"/>
    </location>
</feature>
<keyword evidence="7 12" id="KW-1133">Transmembrane helix</keyword>
<evidence type="ECO:0000256" key="3">
    <source>
        <dbReference type="ARBA" id="ARBA00022448"/>
    </source>
</evidence>
<dbReference type="CDD" id="cd12822">
    <property type="entry name" value="TmCorA-like"/>
    <property type="match status" value="1"/>
</dbReference>
<keyword evidence="5 12" id="KW-0812">Transmembrane</keyword>
<feature type="transmembrane region" description="Helical" evidence="12">
    <location>
        <begin position="254"/>
        <end position="273"/>
    </location>
</feature>